<evidence type="ECO:0000313" key="2">
    <source>
        <dbReference type="Proteomes" id="UP000275256"/>
    </source>
</evidence>
<gene>
    <name evidence="1" type="ORF">EAX62_03505</name>
</gene>
<dbReference type="InterPro" id="IPR045941">
    <property type="entry name" value="DUF6361"/>
</dbReference>
<reference evidence="1 2" key="1">
    <citation type="submission" date="2018-10" db="EMBL/GenBank/DDBJ databases">
        <title>Tessaracoccus antarcticuss sp. nov., isolated from sediment.</title>
        <authorList>
            <person name="Zhou L.Y."/>
            <person name="Du Z.J."/>
        </authorList>
    </citation>
    <scope>NUCLEOTIDE SEQUENCE [LARGE SCALE GENOMIC DNA]</scope>
    <source>
        <strain evidence="1 2">JDX10</strain>
    </source>
</reference>
<dbReference type="RefSeq" id="WP_121900253.1">
    <property type="nucleotide sequence ID" value="NZ_REFW01000001.1"/>
</dbReference>
<dbReference type="Pfam" id="PF19888">
    <property type="entry name" value="DUF6361"/>
    <property type="match status" value="1"/>
</dbReference>
<name>A0A3M0G9Q8_9ACTN</name>
<dbReference type="EMBL" id="REFW01000001">
    <property type="protein sequence ID" value="RMB61705.1"/>
    <property type="molecule type" value="Genomic_DNA"/>
</dbReference>
<comment type="caution">
    <text evidence="1">The sequence shown here is derived from an EMBL/GenBank/DDBJ whole genome shotgun (WGS) entry which is preliminary data.</text>
</comment>
<accession>A0A3M0G9Q8</accession>
<dbReference type="AlphaFoldDB" id="A0A3M0G9Q8"/>
<evidence type="ECO:0000313" key="1">
    <source>
        <dbReference type="EMBL" id="RMB61705.1"/>
    </source>
</evidence>
<protein>
    <submittedName>
        <fullName evidence="1">Uncharacterized protein</fullName>
    </submittedName>
</protein>
<keyword evidence="2" id="KW-1185">Reference proteome</keyword>
<sequence length="404" mass="45222">MPSTIAWLDTSSEEQLRTRELIALFTEKDTLDELGIGQIRDVFSNVLFPGTSVIQTRARYLLLVPWAYLDAAQKRSNGTVREKAQANQRQTIEALLQLGREGHPQEGIVGARAGAGVKTLPSDIYWNALRTYGILQRELSADDLGRRPSADTESDELAGRPVTEWHPAIRVPKGFPALIPGGLELTYEEAAFLRERILQGVPGSLLAHLIGSDEPPDPDSRQPWDDSVAARVDGALAEAMTHARLFSHSIHGASLLYAVLVAEAYRDAGYNAVGDQREMTRDALRQWWEATEPLTGRLSAWDLDEFWAFVIERNPRISILTRRFVTEWLAAVKDGTAQFAADDDRLRRLIRDREREMKRSQARLSNRKLLGLWGGFTGGSGLSYRWSTVKTIVSDIHRGLERKG</sequence>
<proteinExistence type="predicted"/>
<organism evidence="1 2">
    <name type="scientific">Tessaracoccus antarcticus</name>
    <dbReference type="NCBI Taxonomy" id="2479848"/>
    <lineage>
        <taxon>Bacteria</taxon>
        <taxon>Bacillati</taxon>
        <taxon>Actinomycetota</taxon>
        <taxon>Actinomycetes</taxon>
        <taxon>Propionibacteriales</taxon>
        <taxon>Propionibacteriaceae</taxon>
        <taxon>Tessaracoccus</taxon>
    </lineage>
</organism>
<dbReference type="Proteomes" id="UP000275256">
    <property type="component" value="Unassembled WGS sequence"/>
</dbReference>